<dbReference type="Proteomes" id="UP000829685">
    <property type="component" value="Unassembled WGS sequence"/>
</dbReference>
<feature type="transmembrane region" description="Helical" evidence="1">
    <location>
        <begin position="76"/>
        <end position="98"/>
    </location>
</feature>
<comment type="caution">
    <text evidence="2">The sequence shown here is derived from an EMBL/GenBank/DDBJ whole genome shotgun (WGS) entry which is preliminary data.</text>
</comment>
<organism evidence="2 3">
    <name type="scientific">Neoarthrinium moseri</name>
    <dbReference type="NCBI Taxonomy" id="1658444"/>
    <lineage>
        <taxon>Eukaryota</taxon>
        <taxon>Fungi</taxon>
        <taxon>Dikarya</taxon>
        <taxon>Ascomycota</taxon>
        <taxon>Pezizomycotina</taxon>
        <taxon>Sordariomycetes</taxon>
        <taxon>Xylariomycetidae</taxon>
        <taxon>Amphisphaeriales</taxon>
        <taxon>Apiosporaceae</taxon>
        <taxon>Neoarthrinium</taxon>
    </lineage>
</organism>
<sequence>MSSILAFSALSIPFLYIPTDFQRDAPQRIAAATFTAEAITCGFPVSGQYGLTAVSLYFLLLPVTVLLRKVTRLSEAIAASVMTYSGVASIHLVVLFAYNNRLAEDAQRNYCERFSIEQGDAAIAICRSTHDPDYIPAGLLVGAGLLTIVPMFEWSSTFKTTKARSILVIWAALLAVGHVFFNLIITNPNINYRICSEGYSEPLPGSSYQAGFWNVDWSVDLDDMLYRNSTRGPRCIYACFALDGYLGRQANEIGVYPASLTNRYVDNIRRGIGVGFWLLYAVLSVVVLALRRRGKIHKQHKIRSQIWSQVRRLLSRLTWFWWVRNMEAQSVCLSCLADRIIQGLSVCTYFGLVGWGLEELVHLPAAEPPNAVGQWGVLATAAMVLIAAGVSKLSEAWGNAPAGEILDDSEHRLESYQLVSVVHREG</sequence>
<feature type="transmembrane region" description="Helical" evidence="1">
    <location>
        <begin position="47"/>
        <end position="67"/>
    </location>
</feature>
<feature type="transmembrane region" description="Helical" evidence="1">
    <location>
        <begin position="272"/>
        <end position="290"/>
    </location>
</feature>
<feature type="transmembrane region" description="Helical" evidence="1">
    <location>
        <begin position="134"/>
        <end position="154"/>
    </location>
</feature>
<protein>
    <submittedName>
        <fullName evidence="2">Uncharacterized protein</fullName>
    </submittedName>
</protein>
<name>A0A9P9WSL6_9PEZI</name>
<accession>A0A9P9WSL6</accession>
<evidence type="ECO:0000256" key="1">
    <source>
        <dbReference type="SAM" id="Phobius"/>
    </source>
</evidence>
<keyword evidence="1" id="KW-1133">Transmembrane helix</keyword>
<evidence type="ECO:0000313" key="2">
    <source>
        <dbReference type="EMBL" id="KAI1877651.1"/>
    </source>
</evidence>
<keyword evidence="1" id="KW-0812">Transmembrane</keyword>
<dbReference type="EMBL" id="JAFIMR010000006">
    <property type="protein sequence ID" value="KAI1877651.1"/>
    <property type="molecule type" value="Genomic_DNA"/>
</dbReference>
<keyword evidence="3" id="KW-1185">Reference proteome</keyword>
<feature type="transmembrane region" description="Helical" evidence="1">
    <location>
        <begin position="166"/>
        <end position="185"/>
    </location>
</feature>
<dbReference type="AlphaFoldDB" id="A0A9P9WSL6"/>
<reference evidence="2" key="1">
    <citation type="submission" date="2021-03" db="EMBL/GenBank/DDBJ databases">
        <title>Revisited historic fungal species revealed as producer of novel bioactive compounds through whole genome sequencing and comparative genomics.</title>
        <authorList>
            <person name="Vignolle G.A."/>
            <person name="Hochenegger N."/>
            <person name="Mach R.L."/>
            <person name="Mach-Aigner A.R."/>
            <person name="Javad Rahimi M."/>
            <person name="Salim K.A."/>
            <person name="Chan C.M."/>
            <person name="Lim L.B.L."/>
            <person name="Cai F."/>
            <person name="Druzhinina I.S."/>
            <person name="U'Ren J.M."/>
            <person name="Derntl C."/>
        </authorList>
    </citation>
    <scope>NUCLEOTIDE SEQUENCE</scope>
    <source>
        <strain evidence="2">TUCIM 5799</strain>
    </source>
</reference>
<evidence type="ECO:0000313" key="3">
    <source>
        <dbReference type="Proteomes" id="UP000829685"/>
    </source>
</evidence>
<gene>
    <name evidence="2" type="ORF">JX265_003659</name>
</gene>
<keyword evidence="1" id="KW-0472">Membrane</keyword>
<proteinExistence type="predicted"/>